<keyword evidence="13" id="KW-1185">Reference proteome</keyword>
<dbReference type="Pfam" id="PF17171">
    <property type="entry name" value="GST_C_6"/>
    <property type="match status" value="1"/>
</dbReference>
<accession>A0AAD9MLD6</accession>
<evidence type="ECO:0000256" key="1">
    <source>
        <dbReference type="ARBA" id="ARBA00004294"/>
    </source>
</evidence>
<evidence type="ECO:0000256" key="5">
    <source>
        <dbReference type="ARBA" id="ARBA00022927"/>
    </source>
</evidence>
<evidence type="ECO:0000256" key="3">
    <source>
        <dbReference type="ARBA" id="ARBA00022448"/>
    </source>
</evidence>
<dbReference type="EMBL" id="JASFZW010000002">
    <property type="protein sequence ID" value="KAK2079560.1"/>
    <property type="molecule type" value="Genomic_DNA"/>
</dbReference>
<dbReference type="GO" id="GO:0006626">
    <property type="term" value="P:protein targeting to mitochondrion"/>
    <property type="evidence" value="ECO:0007669"/>
    <property type="project" value="TreeGrafter"/>
</dbReference>
<evidence type="ECO:0000256" key="8">
    <source>
        <dbReference type="SAM" id="MobiDB-lite"/>
    </source>
</evidence>
<gene>
    <name evidence="12" type="ORF">QBZ16_001954</name>
</gene>
<dbReference type="PANTHER" id="PTHR12289">
    <property type="entry name" value="METAXIN RELATED"/>
    <property type="match status" value="1"/>
</dbReference>
<evidence type="ECO:0000256" key="2">
    <source>
        <dbReference type="ARBA" id="ARBA00009170"/>
    </source>
</evidence>
<evidence type="ECO:0000256" key="7">
    <source>
        <dbReference type="ARBA" id="ARBA00023136"/>
    </source>
</evidence>
<reference evidence="12" key="1">
    <citation type="submission" date="2021-01" db="EMBL/GenBank/DDBJ databases">
        <authorList>
            <person name="Eckstrom K.M.E."/>
        </authorList>
    </citation>
    <scope>NUCLEOTIDE SEQUENCE</scope>
    <source>
        <strain evidence="12">UVCC 0001</strain>
    </source>
</reference>
<dbReference type="Proteomes" id="UP001255856">
    <property type="component" value="Unassembled WGS sequence"/>
</dbReference>
<feature type="region of interest" description="Disordered" evidence="8">
    <location>
        <begin position="1"/>
        <end position="27"/>
    </location>
</feature>
<proteinExistence type="inferred from homology"/>
<dbReference type="Gene3D" id="1.20.1050.10">
    <property type="match status" value="1"/>
</dbReference>
<dbReference type="InterPro" id="IPR050931">
    <property type="entry name" value="Mito_Protein_Transport_Metaxin"/>
</dbReference>
<protein>
    <submittedName>
        <fullName evidence="12">Uncharacterized protein</fullName>
    </submittedName>
</protein>
<organism evidence="12 13">
    <name type="scientific">Prototheca wickerhamii</name>
    <dbReference type="NCBI Taxonomy" id="3111"/>
    <lineage>
        <taxon>Eukaryota</taxon>
        <taxon>Viridiplantae</taxon>
        <taxon>Chlorophyta</taxon>
        <taxon>core chlorophytes</taxon>
        <taxon>Trebouxiophyceae</taxon>
        <taxon>Chlorellales</taxon>
        <taxon>Chlorellaceae</taxon>
        <taxon>Prototheca</taxon>
    </lineage>
</organism>
<keyword evidence="6" id="KW-0496">Mitochondrion</keyword>
<evidence type="ECO:0000256" key="6">
    <source>
        <dbReference type="ARBA" id="ARBA00023128"/>
    </source>
</evidence>
<evidence type="ECO:0000259" key="11">
    <source>
        <dbReference type="Pfam" id="PF17171"/>
    </source>
</evidence>
<feature type="region of interest" description="Disordered" evidence="8">
    <location>
        <begin position="200"/>
        <end position="220"/>
    </location>
</feature>
<evidence type="ECO:0000256" key="9">
    <source>
        <dbReference type="SAM" id="Phobius"/>
    </source>
</evidence>
<keyword evidence="7 9" id="KW-0472">Membrane</keyword>
<dbReference type="InterPro" id="IPR036282">
    <property type="entry name" value="Glutathione-S-Trfase_C_sf"/>
</dbReference>
<keyword evidence="3" id="KW-0813">Transport</keyword>
<evidence type="ECO:0000259" key="10">
    <source>
        <dbReference type="Pfam" id="PF10568"/>
    </source>
</evidence>
<feature type="transmembrane region" description="Helical" evidence="9">
    <location>
        <begin position="250"/>
        <end position="270"/>
    </location>
</feature>
<evidence type="ECO:0000313" key="12">
    <source>
        <dbReference type="EMBL" id="KAK2079560.1"/>
    </source>
</evidence>
<comment type="subcellular location">
    <subcellularLocation>
        <location evidence="1">Mitochondrion outer membrane</location>
    </subcellularLocation>
</comment>
<dbReference type="GO" id="GO:0015031">
    <property type="term" value="P:protein transport"/>
    <property type="evidence" value="ECO:0007669"/>
    <property type="project" value="UniProtKB-KW"/>
</dbReference>
<comment type="caution">
    <text evidence="12">The sequence shown here is derived from an EMBL/GenBank/DDBJ whole genome shotgun (WGS) entry which is preliminary data.</text>
</comment>
<keyword evidence="4" id="KW-1000">Mitochondrion outer membrane</keyword>
<name>A0AAD9MLD6_PROWI</name>
<evidence type="ECO:0000313" key="13">
    <source>
        <dbReference type="Proteomes" id="UP001255856"/>
    </source>
</evidence>
<keyword evidence="9" id="KW-0812">Transmembrane</keyword>
<dbReference type="InterPro" id="IPR019564">
    <property type="entry name" value="Sam37/metaxin_N"/>
</dbReference>
<keyword evidence="5" id="KW-0653">Protein transport</keyword>
<dbReference type="InterPro" id="IPR033468">
    <property type="entry name" value="Metaxin_GST"/>
</dbReference>
<dbReference type="SUPFAM" id="SSF47616">
    <property type="entry name" value="GST C-terminal domain-like"/>
    <property type="match status" value="1"/>
</dbReference>
<sequence length="286" mass="31343">MSPTGRLPAVEAGSSLMGPGPCSNPHSAEEQVAAAWAVLDRLRHDIKDLDRSLRGPARGEAVAFRALLEGSLVPALVYSAWCEQAAYADYMQPLLGRNLPFPLSYIMPATKRHAVQRTFAGKTQQQVYDAACEALDAFGAKLAAAGTGFLFGDEPCALDAQLYACLAYIMRAPVTHPSLRQHLQSQSEMLAYERRIGERLSRPEAQSRSQSAGDEARGWSEWSGQFSSAQNKAREEQRALSASLNRKGKIWVGCAAAVIVGYIVLGGQYFSIDFYDDEEEEYEDEE</sequence>
<comment type="similarity">
    <text evidence="2">Belongs to the metaxin family.</text>
</comment>
<dbReference type="AlphaFoldDB" id="A0AAD9MLD6"/>
<keyword evidence="9" id="KW-1133">Transmembrane helix</keyword>
<evidence type="ECO:0000256" key="4">
    <source>
        <dbReference type="ARBA" id="ARBA00022787"/>
    </source>
</evidence>
<dbReference type="PANTHER" id="PTHR12289:SF41">
    <property type="entry name" value="FAILED AXON CONNECTIONS-RELATED"/>
    <property type="match status" value="1"/>
</dbReference>
<dbReference type="Pfam" id="PF10568">
    <property type="entry name" value="Tom37"/>
    <property type="match status" value="1"/>
</dbReference>
<feature type="domain" description="Mitochondrial outer membrane transport complex Sam37/metaxin N-terminal" evidence="10">
    <location>
        <begin position="1"/>
        <end position="112"/>
    </location>
</feature>
<feature type="domain" description="Metaxin glutathione S-transferase" evidence="11">
    <location>
        <begin position="133"/>
        <end position="196"/>
    </location>
</feature>
<dbReference type="GO" id="GO:0001401">
    <property type="term" value="C:SAM complex"/>
    <property type="evidence" value="ECO:0007669"/>
    <property type="project" value="InterPro"/>
</dbReference>